<dbReference type="Proteomes" id="UP000620124">
    <property type="component" value="Unassembled WGS sequence"/>
</dbReference>
<dbReference type="AlphaFoldDB" id="A0A8H6YIB9"/>
<evidence type="ECO:0000313" key="2">
    <source>
        <dbReference type="Proteomes" id="UP000620124"/>
    </source>
</evidence>
<organism evidence="1 2">
    <name type="scientific">Mycena venus</name>
    <dbReference type="NCBI Taxonomy" id="2733690"/>
    <lineage>
        <taxon>Eukaryota</taxon>
        <taxon>Fungi</taxon>
        <taxon>Dikarya</taxon>
        <taxon>Basidiomycota</taxon>
        <taxon>Agaricomycotina</taxon>
        <taxon>Agaricomycetes</taxon>
        <taxon>Agaricomycetidae</taxon>
        <taxon>Agaricales</taxon>
        <taxon>Marasmiineae</taxon>
        <taxon>Mycenaceae</taxon>
        <taxon>Mycena</taxon>
    </lineage>
</organism>
<dbReference type="OrthoDB" id="10474324at2759"/>
<name>A0A8H6YIB9_9AGAR</name>
<keyword evidence="1" id="KW-0808">Transferase</keyword>
<proteinExistence type="predicted"/>
<reference evidence="1" key="1">
    <citation type="submission" date="2020-05" db="EMBL/GenBank/DDBJ databases">
        <title>Mycena genomes resolve the evolution of fungal bioluminescence.</title>
        <authorList>
            <person name="Tsai I.J."/>
        </authorList>
    </citation>
    <scope>NUCLEOTIDE SEQUENCE</scope>
    <source>
        <strain evidence="1">CCC161011</strain>
    </source>
</reference>
<gene>
    <name evidence="1" type="ORF">MVEN_00761800</name>
</gene>
<accession>A0A8H6YIB9</accession>
<dbReference type="GO" id="GO:0016740">
    <property type="term" value="F:transferase activity"/>
    <property type="evidence" value="ECO:0007669"/>
    <property type="project" value="UniProtKB-KW"/>
</dbReference>
<protein>
    <submittedName>
        <fullName evidence="1">Glycosyltransferase family 18 protein</fullName>
    </submittedName>
</protein>
<dbReference type="EMBL" id="JACAZI010000005">
    <property type="protein sequence ID" value="KAF7360323.1"/>
    <property type="molecule type" value="Genomic_DNA"/>
</dbReference>
<evidence type="ECO:0000313" key="1">
    <source>
        <dbReference type="EMBL" id="KAF7360323.1"/>
    </source>
</evidence>
<comment type="caution">
    <text evidence="1">The sequence shown here is derived from an EMBL/GenBank/DDBJ whole genome shotgun (WGS) entry which is preliminary data.</text>
</comment>
<sequence>MSPAKPSVLTTQSTALEIGPRFTDLRLSVETLPNNWVGHNDLVIHALFQCLETSSCGQNQTKVVLLGYSGFLDEIQESHDGREVVWARSTVRALKTLGYTYIYTPNNERTLQLYHVFRGLITAIFIEEREIFACFHDPKCILSPSNPSGIPLWKLFAFS</sequence>
<keyword evidence="2" id="KW-1185">Reference proteome</keyword>